<feature type="domain" description="PilZ" evidence="1">
    <location>
        <begin position="6"/>
        <end position="89"/>
    </location>
</feature>
<comment type="caution">
    <text evidence="2">The sequence shown here is derived from an EMBL/GenBank/DDBJ whole genome shotgun (WGS) entry which is preliminary data.</text>
</comment>
<sequence>MAGEQERRRDERLSLDADVEFRRKREAHYTVRMQDLTPHGCKIAPPERVDAGEMVWVQLPSLHSIVSRVKWTTGWQSGVEFEQPMHPAVFDMLAARLAPVEA</sequence>
<evidence type="ECO:0000313" key="3">
    <source>
        <dbReference type="Proteomes" id="UP001165363"/>
    </source>
</evidence>
<dbReference type="InterPro" id="IPR009875">
    <property type="entry name" value="PilZ_domain"/>
</dbReference>
<evidence type="ECO:0000313" key="2">
    <source>
        <dbReference type="EMBL" id="MCL6683451.1"/>
    </source>
</evidence>
<proteinExistence type="predicted"/>
<organism evidence="2 3">
    <name type="scientific">Sphingomonas alba</name>
    <dbReference type="NCBI Taxonomy" id="2908208"/>
    <lineage>
        <taxon>Bacteria</taxon>
        <taxon>Pseudomonadati</taxon>
        <taxon>Pseudomonadota</taxon>
        <taxon>Alphaproteobacteria</taxon>
        <taxon>Sphingomonadales</taxon>
        <taxon>Sphingomonadaceae</taxon>
        <taxon>Sphingomonas</taxon>
    </lineage>
</organism>
<evidence type="ECO:0000259" key="1">
    <source>
        <dbReference type="Pfam" id="PF07238"/>
    </source>
</evidence>
<accession>A0ABT0RLC9</accession>
<reference evidence="2" key="1">
    <citation type="submission" date="2022-05" db="EMBL/GenBank/DDBJ databases">
        <authorList>
            <person name="Jo J.-H."/>
            <person name="Im W.-T."/>
        </authorList>
    </citation>
    <scope>NUCLEOTIDE SEQUENCE</scope>
    <source>
        <strain evidence="2">SE158</strain>
    </source>
</reference>
<dbReference type="SUPFAM" id="SSF141371">
    <property type="entry name" value="PilZ domain-like"/>
    <property type="match status" value="1"/>
</dbReference>
<dbReference type="Gene3D" id="2.40.10.220">
    <property type="entry name" value="predicted glycosyltransferase like domains"/>
    <property type="match status" value="1"/>
</dbReference>
<dbReference type="RefSeq" id="WP_249847375.1">
    <property type="nucleotide sequence ID" value="NZ_JAMGBD010000001.1"/>
</dbReference>
<dbReference type="Pfam" id="PF07238">
    <property type="entry name" value="PilZ"/>
    <property type="match status" value="1"/>
</dbReference>
<keyword evidence="3" id="KW-1185">Reference proteome</keyword>
<dbReference type="Proteomes" id="UP001165363">
    <property type="component" value="Unassembled WGS sequence"/>
</dbReference>
<gene>
    <name evidence="2" type="ORF">LZ536_05980</name>
</gene>
<protein>
    <submittedName>
        <fullName evidence="2">PilZ domain-containing protein</fullName>
    </submittedName>
</protein>
<dbReference type="EMBL" id="JAMGBD010000001">
    <property type="protein sequence ID" value="MCL6683451.1"/>
    <property type="molecule type" value="Genomic_DNA"/>
</dbReference>
<name>A0ABT0RLC9_9SPHN</name>